<dbReference type="EMBL" id="PZKG01000001">
    <property type="protein sequence ID" value="PTE23738.1"/>
    <property type="molecule type" value="Genomic_DNA"/>
</dbReference>
<dbReference type="Gene3D" id="3.30.1330.30">
    <property type="match status" value="1"/>
</dbReference>
<dbReference type="PANTHER" id="PTHR34215:SF1">
    <property type="entry name" value="YLXR DOMAIN-CONTAINING PROTEIN"/>
    <property type="match status" value="1"/>
</dbReference>
<feature type="domain" description="YlxR" evidence="2">
    <location>
        <begin position="15"/>
        <end position="90"/>
    </location>
</feature>
<feature type="compositionally biased region" description="Basic and acidic residues" evidence="1">
    <location>
        <begin position="1"/>
        <end position="17"/>
    </location>
</feature>
<dbReference type="SUPFAM" id="SSF64376">
    <property type="entry name" value="YlxR-like"/>
    <property type="match status" value="1"/>
</dbReference>
<organism evidence="3 4">
    <name type="scientific">Cereibacter changlensis JA139</name>
    <dbReference type="NCBI Taxonomy" id="1188249"/>
    <lineage>
        <taxon>Bacteria</taxon>
        <taxon>Pseudomonadati</taxon>
        <taxon>Pseudomonadota</taxon>
        <taxon>Alphaproteobacteria</taxon>
        <taxon>Rhodobacterales</taxon>
        <taxon>Paracoccaceae</taxon>
        <taxon>Cereibacter</taxon>
    </lineage>
</organism>
<dbReference type="NCBIfam" id="NF006622">
    <property type="entry name" value="PRK09190.1"/>
    <property type="match status" value="1"/>
</dbReference>
<dbReference type="InterPro" id="IPR007393">
    <property type="entry name" value="YlxR_dom"/>
</dbReference>
<name>A0A2T4K0R7_9RHOB</name>
<dbReference type="Pfam" id="PF04296">
    <property type="entry name" value="YlxR"/>
    <property type="match status" value="1"/>
</dbReference>
<dbReference type="Gene3D" id="3.30.1230.10">
    <property type="entry name" value="YlxR-like"/>
    <property type="match status" value="1"/>
</dbReference>
<comment type="caution">
    <text evidence="3">The sequence shown here is derived from an EMBL/GenBank/DDBJ whole genome shotgun (WGS) entry which is preliminary data.</text>
</comment>
<dbReference type="OrthoDB" id="9799836at2"/>
<sequence>MTRGGRDDKGDDPERRCIATGESQPKAGLIRFGLGPDAEVVPDLLARLPGRGFYVTADRKAIEKAAAKGLFARAARQPVKVPEGLADTVEALLARRVVDLVSLARKAGDAVTGFEKVKDWLVKGKAKILIQASDGSERGKMKLHPPEGKETFIGCLTARELGLAFGREHAIHGALASGGLTTRVVEEAARLAGLRSEIGGKAASGGQIDGETVGRDTKDA</sequence>
<dbReference type="Proteomes" id="UP000241010">
    <property type="component" value="Unassembled WGS sequence"/>
</dbReference>
<dbReference type="RefSeq" id="WP_107661918.1">
    <property type="nucleotide sequence ID" value="NZ_PZKG01000001.1"/>
</dbReference>
<feature type="region of interest" description="Disordered" evidence="1">
    <location>
        <begin position="201"/>
        <end position="220"/>
    </location>
</feature>
<dbReference type="InterPro" id="IPR029064">
    <property type="entry name" value="Ribosomal_eL30-like_sf"/>
</dbReference>
<reference evidence="3 4" key="1">
    <citation type="submission" date="2018-03" db="EMBL/GenBank/DDBJ databases">
        <title>Cereibacter changlensis.</title>
        <authorList>
            <person name="Meyer T.E."/>
            <person name="Miller S."/>
            <person name="Lodha T."/>
            <person name="Gandham S."/>
            <person name="Chintalapati S."/>
            <person name="Chintalapati V.R."/>
        </authorList>
    </citation>
    <scope>NUCLEOTIDE SEQUENCE [LARGE SCALE GENOMIC DNA]</scope>
    <source>
        <strain evidence="3 4">JA139</strain>
    </source>
</reference>
<gene>
    <name evidence="3" type="ORF">C5F48_00330</name>
</gene>
<accession>A0A2T4K0R7</accession>
<dbReference type="InterPro" id="IPR037465">
    <property type="entry name" value="YlxR"/>
</dbReference>
<evidence type="ECO:0000256" key="1">
    <source>
        <dbReference type="SAM" id="MobiDB-lite"/>
    </source>
</evidence>
<dbReference type="SUPFAM" id="SSF55315">
    <property type="entry name" value="L30e-like"/>
    <property type="match status" value="1"/>
</dbReference>
<feature type="region of interest" description="Disordered" evidence="1">
    <location>
        <begin position="1"/>
        <end position="20"/>
    </location>
</feature>
<dbReference type="CDD" id="cd00279">
    <property type="entry name" value="YlxR"/>
    <property type="match status" value="1"/>
</dbReference>
<dbReference type="PANTHER" id="PTHR34215">
    <property type="entry name" value="BLL0784 PROTEIN"/>
    <property type="match status" value="1"/>
</dbReference>
<dbReference type="AlphaFoldDB" id="A0A2T4K0R7"/>
<protein>
    <submittedName>
        <fullName evidence="3">RNA-binding protein</fullName>
    </submittedName>
</protein>
<evidence type="ECO:0000259" key="2">
    <source>
        <dbReference type="Pfam" id="PF04296"/>
    </source>
</evidence>
<keyword evidence="4" id="KW-1185">Reference proteome</keyword>
<proteinExistence type="predicted"/>
<evidence type="ECO:0000313" key="3">
    <source>
        <dbReference type="EMBL" id="PTE23738.1"/>
    </source>
</evidence>
<evidence type="ECO:0000313" key="4">
    <source>
        <dbReference type="Proteomes" id="UP000241010"/>
    </source>
</evidence>
<dbReference type="InterPro" id="IPR035931">
    <property type="entry name" value="YlxR-like_sf"/>
</dbReference>